<evidence type="ECO:0000259" key="9">
    <source>
        <dbReference type="PROSITE" id="PS50011"/>
    </source>
</evidence>
<dbReference type="STRING" id="910347.SAMN05421773_102184"/>
<dbReference type="EC" id="2.7.11.1" evidence="1"/>
<dbReference type="EMBL" id="FOLM01000002">
    <property type="protein sequence ID" value="SFC16817.1"/>
    <property type="molecule type" value="Genomic_DNA"/>
</dbReference>
<dbReference type="InterPro" id="IPR008271">
    <property type="entry name" value="Ser/Thr_kinase_AS"/>
</dbReference>
<keyword evidence="4 7" id="KW-0547">Nucleotide-binding</keyword>
<evidence type="ECO:0000256" key="4">
    <source>
        <dbReference type="ARBA" id="ARBA00022741"/>
    </source>
</evidence>
<evidence type="ECO:0000256" key="6">
    <source>
        <dbReference type="ARBA" id="ARBA00022840"/>
    </source>
</evidence>
<dbReference type="GO" id="GO:0005524">
    <property type="term" value="F:ATP binding"/>
    <property type="evidence" value="ECO:0007669"/>
    <property type="project" value="UniProtKB-UniRule"/>
</dbReference>
<dbReference type="Proteomes" id="UP000199207">
    <property type="component" value="Unassembled WGS sequence"/>
</dbReference>
<sequence>MATGGPAGIIVPEGAHIRVPAARMPDRDEVTRGDGRMSDFHGPGAGEDWTVPGYAGTRELGAGAGGRVVIAVHGASGRSVAIKYLGEGLRSDDGFRRAFRTEAELLGSLDSPHVAGLYEYVEGPRGAAIVMELVNGVPLRALLKQEGPTGPEAALTVLKGSLLGLAAAHATGVVHRDYKPENVLVGQDGSSKLVDFGIATRSGGQVSGISGTPPYMAPEQWRGAPADAATDVYAATVTFFECLTGRRPYSGAGFAELAVAHTSAPIPLEDVPEQVRELVARGMAKDAADRPADALAFVGELERVAGQAYGPDWEQRGQRKLAALAALLPLLFPWPDGAPAGSTDLAVTMLPGRRPPAPQGTPPGRDIGSWLVSGGALLAGALIIAGTVLPGVWAAGEGEARAEATTMPSPRDTDGVPLDIGDPEPEAGRPESPAETEPETEPSGDPSPGETKEPDDEATGGGTDTGGATASAGTTGDTTTGGTTGGTATGGATGSGTTSGAADGGGSTSTGTTGDTTTGTTAGTDSGGTTTGDTTAGTDGGGTTTGDTTTGGTEEPPPATGVKAVRFTNASLVSCGAGCSAAYAEAQIYPDGAGPVTLSAQWYQASGPDDPGKPVGRPVTKTFEGGKAYTWQRQLNDVTTHTCRIWYRLVVTPVSPTPGKGNPVTIDAGCLH</sequence>
<evidence type="ECO:0000256" key="1">
    <source>
        <dbReference type="ARBA" id="ARBA00012513"/>
    </source>
</evidence>
<reference evidence="10 11" key="1">
    <citation type="submission" date="2016-10" db="EMBL/GenBank/DDBJ databases">
        <authorList>
            <person name="de Groot N.N."/>
        </authorList>
    </citation>
    <scope>NUCLEOTIDE SEQUENCE [LARGE SCALE GENOMIC DNA]</scope>
    <source>
        <strain evidence="10 11">CGMCC 4.5739</strain>
    </source>
</reference>
<dbReference type="Gene3D" id="1.10.510.10">
    <property type="entry name" value="Transferase(Phosphotransferase) domain 1"/>
    <property type="match status" value="1"/>
</dbReference>
<dbReference type="AlphaFoldDB" id="A0A1I1GYD0"/>
<dbReference type="PROSITE" id="PS00107">
    <property type="entry name" value="PROTEIN_KINASE_ATP"/>
    <property type="match status" value="1"/>
</dbReference>
<dbReference type="PROSITE" id="PS00108">
    <property type="entry name" value="PROTEIN_KINASE_ST"/>
    <property type="match status" value="1"/>
</dbReference>
<feature type="compositionally biased region" description="Low complexity" evidence="8">
    <location>
        <begin position="509"/>
        <end position="524"/>
    </location>
</feature>
<dbReference type="InterPro" id="IPR000719">
    <property type="entry name" value="Prot_kinase_dom"/>
</dbReference>
<evidence type="ECO:0000313" key="10">
    <source>
        <dbReference type="EMBL" id="SFC16817.1"/>
    </source>
</evidence>
<dbReference type="InterPro" id="IPR017441">
    <property type="entry name" value="Protein_kinase_ATP_BS"/>
</dbReference>
<dbReference type="Pfam" id="PF00069">
    <property type="entry name" value="Pkinase"/>
    <property type="match status" value="1"/>
</dbReference>
<feature type="region of interest" description="Disordered" evidence="8">
    <location>
        <begin position="343"/>
        <end position="367"/>
    </location>
</feature>
<feature type="compositionally biased region" description="Gly residues" evidence="8">
    <location>
        <begin position="482"/>
        <end position="494"/>
    </location>
</feature>
<keyword evidence="11" id="KW-1185">Reference proteome</keyword>
<feature type="domain" description="Protein kinase" evidence="9">
    <location>
        <begin position="54"/>
        <end position="304"/>
    </location>
</feature>
<feature type="region of interest" description="Disordered" evidence="8">
    <location>
        <begin position="22"/>
        <end position="49"/>
    </location>
</feature>
<keyword evidence="2 10" id="KW-0723">Serine/threonine-protein kinase</keyword>
<protein>
    <recommendedName>
        <fullName evidence="1">non-specific serine/threonine protein kinase</fullName>
        <ecNumber evidence="1">2.7.11.1</ecNumber>
    </recommendedName>
</protein>
<keyword evidence="6 7" id="KW-0067">ATP-binding</keyword>
<evidence type="ECO:0000256" key="8">
    <source>
        <dbReference type="SAM" id="MobiDB-lite"/>
    </source>
</evidence>
<dbReference type="SUPFAM" id="SSF56112">
    <property type="entry name" value="Protein kinase-like (PK-like)"/>
    <property type="match status" value="1"/>
</dbReference>
<evidence type="ECO:0000256" key="5">
    <source>
        <dbReference type="ARBA" id="ARBA00022777"/>
    </source>
</evidence>
<dbReference type="PANTHER" id="PTHR43289:SF6">
    <property type="entry name" value="SERINE_THREONINE-PROTEIN KINASE NEKL-3"/>
    <property type="match status" value="1"/>
</dbReference>
<name>A0A1I1GYD0_9ACTN</name>
<feature type="compositionally biased region" description="Basic and acidic residues" evidence="8">
    <location>
        <begin position="24"/>
        <end position="39"/>
    </location>
</feature>
<organism evidence="10 11">
    <name type="scientific">Streptomyces aidingensis</name>
    <dbReference type="NCBI Taxonomy" id="910347"/>
    <lineage>
        <taxon>Bacteria</taxon>
        <taxon>Bacillati</taxon>
        <taxon>Actinomycetota</taxon>
        <taxon>Actinomycetes</taxon>
        <taxon>Kitasatosporales</taxon>
        <taxon>Streptomycetaceae</taxon>
        <taxon>Streptomyces</taxon>
    </lineage>
</organism>
<dbReference type="GO" id="GO:0004674">
    <property type="term" value="F:protein serine/threonine kinase activity"/>
    <property type="evidence" value="ECO:0007669"/>
    <property type="project" value="UniProtKB-KW"/>
</dbReference>
<evidence type="ECO:0000313" key="11">
    <source>
        <dbReference type="Proteomes" id="UP000199207"/>
    </source>
</evidence>
<dbReference type="PROSITE" id="PS50011">
    <property type="entry name" value="PROTEIN_KINASE_DOM"/>
    <property type="match status" value="1"/>
</dbReference>
<evidence type="ECO:0000256" key="3">
    <source>
        <dbReference type="ARBA" id="ARBA00022679"/>
    </source>
</evidence>
<evidence type="ECO:0000256" key="2">
    <source>
        <dbReference type="ARBA" id="ARBA00022527"/>
    </source>
</evidence>
<keyword evidence="3" id="KW-0808">Transferase</keyword>
<feature type="compositionally biased region" description="Low complexity" evidence="8">
    <location>
        <begin position="466"/>
        <end position="481"/>
    </location>
</feature>
<dbReference type="InterPro" id="IPR011009">
    <property type="entry name" value="Kinase-like_dom_sf"/>
</dbReference>
<dbReference type="CDD" id="cd14014">
    <property type="entry name" value="STKc_PknB_like"/>
    <property type="match status" value="1"/>
</dbReference>
<accession>A0A1I1GYD0</accession>
<feature type="region of interest" description="Disordered" evidence="8">
    <location>
        <begin position="400"/>
        <end position="561"/>
    </location>
</feature>
<evidence type="ECO:0000256" key="7">
    <source>
        <dbReference type="PROSITE-ProRule" id="PRU10141"/>
    </source>
</evidence>
<keyword evidence="5 10" id="KW-0418">Kinase</keyword>
<dbReference type="PANTHER" id="PTHR43289">
    <property type="entry name" value="MITOGEN-ACTIVATED PROTEIN KINASE KINASE KINASE 20-RELATED"/>
    <property type="match status" value="1"/>
</dbReference>
<gene>
    <name evidence="10" type="ORF">SAMN05421773_102184</name>
</gene>
<feature type="binding site" evidence="7">
    <location>
        <position position="83"/>
    </location>
    <ligand>
        <name>ATP</name>
        <dbReference type="ChEBI" id="CHEBI:30616"/>
    </ligand>
</feature>
<proteinExistence type="predicted"/>